<accession>A0A0A9HIA7</accession>
<dbReference type="EMBL" id="GBRH01160976">
    <property type="protein sequence ID" value="JAE36920.1"/>
    <property type="molecule type" value="Transcribed_RNA"/>
</dbReference>
<name>A0A0A9HIA7_ARUDO</name>
<protein>
    <submittedName>
        <fullName evidence="1">Uncharacterized protein</fullName>
    </submittedName>
</protein>
<reference evidence="1" key="2">
    <citation type="journal article" date="2015" name="Data Brief">
        <title>Shoot transcriptome of the giant reed, Arundo donax.</title>
        <authorList>
            <person name="Barrero R.A."/>
            <person name="Guerrero F.D."/>
            <person name="Moolhuijzen P."/>
            <person name="Goolsby J.A."/>
            <person name="Tidwell J."/>
            <person name="Bellgard S.E."/>
            <person name="Bellgard M.I."/>
        </authorList>
    </citation>
    <scope>NUCLEOTIDE SEQUENCE</scope>
    <source>
        <tissue evidence="1">Shoot tissue taken approximately 20 cm above the soil surface</tissue>
    </source>
</reference>
<reference evidence="1" key="1">
    <citation type="submission" date="2014-09" db="EMBL/GenBank/DDBJ databases">
        <authorList>
            <person name="Magalhaes I.L.F."/>
            <person name="Oliveira U."/>
            <person name="Santos F.R."/>
            <person name="Vidigal T.H.D.A."/>
            <person name="Brescovit A.D."/>
            <person name="Santos A.J."/>
        </authorList>
    </citation>
    <scope>NUCLEOTIDE SEQUENCE</scope>
    <source>
        <tissue evidence="1">Shoot tissue taken approximately 20 cm above the soil surface</tissue>
    </source>
</reference>
<organism evidence="1">
    <name type="scientific">Arundo donax</name>
    <name type="common">Giant reed</name>
    <name type="synonym">Donax arundinaceus</name>
    <dbReference type="NCBI Taxonomy" id="35708"/>
    <lineage>
        <taxon>Eukaryota</taxon>
        <taxon>Viridiplantae</taxon>
        <taxon>Streptophyta</taxon>
        <taxon>Embryophyta</taxon>
        <taxon>Tracheophyta</taxon>
        <taxon>Spermatophyta</taxon>
        <taxon>Magnoliopsida</taxon>
        <taxon>Liliopsida</taxon>
        <taxon>Poales</taxon>
        <taxon>Poaceae</taxon>
        <taxon>PACMAD clade</taxon>
        <taxon>Arundinoideae</taxon>
        <taxon>Arundineae</taxon>
        <taxon>Arundo</taxon>
    </lineage>
</organism>
<dbReference type="AlphaFoldDB" id="A0A0A9HIA7"/>
<proteinExistence type="predicted"/>
<evidence type="ECO:0000313" key="1">
    <source>
        <dbReference type="EMBL" id="JAE36920.1"/>
    </source>
</evidence>
<sequence>MTSINLSLLGASFMATCHQLMSESPN</sequence>